<evidence type="ECO:0000313" key="4">
    <source>
        <dbReference type="Proteomes" id="UP000215223"/>
    </source>
</evidence>
<dbReference type="Pfam" id="PF13560">
    <property type="entry name" value="HTH_31"/>
    <property type="match status" value="1"/>
</dbReference>
<evidence type="ECO:0000313" key="3">
    <source>
        <dbReference type="EMBL" id="OXM58683.1"/>
    </source>
</evidence>
<dbReference type="Proteomes" id="UP000215223">
    <property type="component" value="Unassembled WGS sequence"/>
</dbReference>
<evidence type="ECO:0000256" key="1">
    <source>
        <dbReference type="SAM" id="MobiDB-lite"/>
    </source>
</evidence>
<accession>A0A229SIJ2</accession>
<sequence length="201" mass="22795">MAQLVDVIASQVRHYRKERKMSAQRLADACEEIGLTVPRSVLTNLENGRRPALSVAELLVLARALQVPPSLLLFPVGRVDRVEVLPDVIADPWVAMRWFDGQEGDSTGIVELFTDHETAVQEVLALKAEEFQYLQRSTEEQDEEKRAVWEQARKRASKSVPFAEGTLRKIRDDMRERDLQPPHLPPQLKHLQGEANGSPEE</sequence>
<dbReference type="SMART" id="SM00530">
    <property type="entry name" value="HTH_XRE"/>
    <property type="match status" value="1"/>
</dbReference>
<dbReference type="InterPro" id="IPR010982">
    <property type="entry name" value="Lambda_DNA-bd_dom_sf"/>
</dbReference>
<evidence type="ECO:0000259" key="2">
    <source>
        <dbReference type="PROSITE" id="PS50943"/>
    </source>
</evidence>
<dbReference type="PROSITE" id="PS50943">
    <property type="entry name" value="HTH_CROC1"/>
    <property type="match status" value="1"/>
</dbReference>
<dbReference type="SUPFAM" id="SSF47413">
    <property type="entry name" value="lambda repressor-like DNA-binding domains"/>
    <property type="match status" value="1"/>
</dbReference>
<dbReference type="EMBL" id="NMQT01000007">
    <property type="protein sequence ID" value="OXM58683.1"/>
    <property type="molecule type" value="Genomic_DNA"/>
</dbReference>
<comment type="caution">
    <text evidence="3">The sequence shown here is derived from an EMBL/GenBank/DDBJ whole genome shotgun (WGS) entry which is preliminary data.</text>
</comment>
<feature type="compositionally biased region" description="Basic and acidic residues" evidence="1">
    <location>
        <begin position="166"/>
        <end position="180"/>
    </location>
</feature>
<keyword evidence="4" id="KW-1185">Reference proteome</keyword>
<dbReference type="Gene3D" id="1.10.260.40">
    <property type="entry name" value="lambda repressor-like DNA-binding domains"/>
    <property type="match status" value="1"/>
</dbReference>
<organism evidence="3 4">
    <name type="scientific">Amycolatopsis thailandensis</name>
    <dbReference type="NCBI Taxonomy" id="589330"/>
    <lineage>
        <taxon>Bacteria</taxon>
        <taxon>Bacillati</taxon>
        <taxon>Actinomycetota</taxon>
        <taxon>Actinomycetes</taxon>
        <taxon>Pseudonocardiales</taxon>
        <taxon>Pseudonocardiaceae</taxon>
        <taxon>Amycolatopsis</taxon>
    </lineage>
</organism>
<gene>
    <name evidence="3" type="ORF">CFP71_01325</name>
</gene>
<proteinExistence type="predicted"/>
<name>A0A229SIJ2_9PSEU</name>
<protein>
    <submittedName>
        <fullName evidence="3">Transcriptional regulator</fullName>
    </submittedName>
</protein>
<feature type="domain" description="HTH cro/C1-type" evidence="2">
    <location>
        <begin position="12"/>
        <end position="72"/>
    </location>
</feature>
<dbReference type="GO" id="GO:0003677">
    <property type="term" value="F:DNA binding"/>
    <property type="evidence" value="ECO:0007669"/>
    <property type="project" value="InterPro"/>
</dbReference>
<reference evidence="3 4" key="1">
    <citation type="submission" date="2017-07" db="EMBL/GenBank/DDBJ databases">
        <title>Amycolatopsis thailandensis Genome sequencing and assembly.</title>
        <authorList>
            <person name="Kaur N."/>
            <person name="Mayilraj S."/>
        </authorList>
    </citation>
    <scope>NUCLEOTIDE SEQUENCE [LARGE SCALE GENOMIC DNA]</scope>
    <source>
        <strain evidence="3 4">JCM 16380</strain>
    </source>
</reference>
<dbReference type="InterPro" id="IPR001387">
    <property type="entry name" value="Cro/C1-type_HTH"/>
</dbReference>
<dbReference type="CDD" id="cd00093">
    <property type="entry name" value="HTH_XRE"/>
    <property type="match status" value="1"/>
</dbReference>
<dbReference type="AlphaFoldDB" id="A0A229SIJ2"/>
<feature type="region of interest" description="Disordered" evidence="1">
    <location>
        <begin position="153"/>
        <end position="201"/>
    </location>
</feature>